<evidence type="ECO:0000256" key="4">
    <source>
        <dbReference type="RuleBase" id="RU364105"/>
    </source>
</evidence>
<evidence type="ECO:0000313" key="6">
    <source>
        <dbReference type="Proteomes" id="UP001314263"/>
    </source>
</evidence>
<keyword evidence="2 4" id="KW-0689">Ribosomal protein</keyword>
<reference evidence="5 6" key="1">
    <citation type="submission" date="2023-10" db="EMBL/GenBank/DDBJ databases">
        <authorList>
            <person name="Maclean D."/>
            <person name="Macfadyen A."/>
        </authorList>
    </citation>
    <scope>NUCLEOTIDE SEQUENCE [LARGE SCALE GENOMIC DNA]</scope>
</reference>
<keyword evidence="3 4" id="KW-0687">Ribonucleoprotein</keyword>
<organism evidence="5 6">
    <name type="scientific">Coccomyxa viridis</name>
    <dbReference type="NCBI Taxonomy" id="1274662"/>
    <lineage>
        <taxon>Eukaryota</taxon>
        <taxon>Viridiplantae</taxon>
        <taxon>Chlorophyta</taxon>
        <taxon>core chlorophytes</taxon>
        <taxon>Trebouxiophyceae</taxon>
        <taxon>Trebouxiophyceae incertae sedis</taxon>
        <taxon>Coccomyxaceae</taxon>
        <taxon>Coccomyxa</taxon>
    </lineage>
</organism>
<comment type="similarity">
    <text evidence="1 4">Belongs to the eukaryotic ribosomal protein eS7 family.</text>
</comment>
<keyword evidence="6" id="KW-1185">Reference proteome</keyword>
<dbReference type="AlphaFoldDB" id="A0AAV1ILR6"/>
<proteinExistence type="inferred from homology"/>
<evidence type="ECO:0000256" key="2">
    <source>
        <dbReference type="ARBA" id="ARBA00022980"/>
    </source>
</evidence>
<dbReference type="GO" id="GO:0042274">
    <property type="term" value="P:ribosomal small subunit biogenesis"/>
    <property type="evidence" value="ECO:0007669"/>
    <property type="project" value="TreeGrafter"/>
</dbReference>
<dbReference type="EMBL" id="CAUYUE010000017">
    <property type="protein sequence ID" value="CAK0787642.1"/>
    <property type="molecule type" value="Genomic_DNA"/>
</dbReference>
<dbReference type="Pfam" id="PF01251">
    <property type="entry name" value="Ribosomal_S7e"/>
    <property type="match status" value="1"/>
</dbReference>
<sequence length="286" mass="31874">MHAHLNEERRDAIAFVAHNKTAVRVLLVNVNDQQSWETMLALLTSPITRSLFIYLSDGVPVTSCAGEQSLAAAVGHCERQQQVVLTSPFRAKMIPARKKIAKDKGAEPDDFEQTVAQALFDLEATNSELKGDLRDLYITSAAEVDVGGSRKAIIIHVPYRLLKAFHKVQQRLVRELEKKFSGKDVVLIANRRIMPTPSSGKTIARPRSRTLTAVHEAVLGDLVYPTEIVGKRVRYRLDGSKLLKVYLDPKDRNSTEYKLDTFGSVYKKLTGKDVVFEFPVSSGDIA</sequence>
<name>A0AAV1ILR6_9CHLO</name>
<dbReference type="GO" id="GO:0003735">
    <property type="term" value="F:structural constituent of ribosome"/>
    <property type="evidence" value="ECO:0007669"/>
    <property type="project" value="InterPro"/>
</dbReference>
<accession>A0AAV1ILR6</accession>
<dbReference type="Proteomes" id="UP001314263">
    <property type="component" value="Unassembled WGS sequence"/>
</dbReference>
<dbReference type="GO" id="GO:0032040">
    <property type="term" value="C:small-subunit processome"/>
    <property type="evidence" value="ECO:0007669"/>
    <property type="project" value="TreeGrafter"/>
</dbReference>
<dbReference type="PROSITE" id="PS00948">
    <property type="entry name" value="RIBOSOMAL_S7E"/>
    <property type="match status" value="1"/>
</dbReference>
<evidence type="ECO:0000256" key="3">
    <source>
        <dbReference type="ARBA" id="ARBA00023274"/>
    </source>
</evidence>
<protein>
    <recommendedName>
        <fullName evidence="4">40S ribosomal protein S7</fullName>
    </recommendedName>
</protein>
<dbReference type="GO" id="GO:0022627">
    <property type="term" value="C:cytosolic small ribosomal subunit"/>
    <property type="evidence" value="ECO:0007669"/>
    <property type="project" value="TreeGrafter"/>
</dbReference>
<dbReference type="GO" id="GO:0006412">
    <property type="term" value="P:translation"/>
    <property type="evidence" value="ECO:0007669"/>
    <property type="project" value="InterPro"/>
</dbReference>
<dbReference type="GO" id="GO:0030686">
    <property type="term" value="C:90S preribosome"/>
    <property type="evidence" value="ECO:0007669"/>
    <property type="project" value="TreeGrafter"/>
</dbReference>
<dbReference type="PANTHER" id="PTHR11278">
    <property type="entry name" value="40S RIBOSOMAL PROTEIN S7"/>
    <property type="match status" value="1"/>
</dbReference>
<comment type="caution">
    <text evidence="5">The sequence shown here is derived from an EMBL/GenBank/DDBJ whole genome shotgun (WGS) entry which is preliminary data.</text>
</comment>
<dbReference type="InterPro" id="IPR047861">
    <property type="entry name" value="Ribosomal_eS7_CS"/>
</dbReference>
<dbReference type="PANTHER" id="PTHR11278:SF0">
    <property type="entry name" value="SMALL RIBOSOMAL SUBUNIT PROTEIN ES7"/>
    <property type="match status" value="1"/>
</dbReference>
<evidence type="ECO:0000313" key="5">
    <source>
        <dbReference type="EMBL" id="CAK0787642.1"/>
    </source>
</evidence>
<dbReference type="GO" id="GO:0006364">
    <property type="term" value="P:rRNA processing"/>
    <property type="evidence" value="ECO:0007669"/>
    <property type="project" value="TreeGrafter"/>
</dbReference>
<evidence type="ECO:0000256" key="1">
    <source>
        <dbReference type="ARBA" id="ARBA00007820"/>
    </source>
</evidence>
<gene>
    <name evidence="5" type="primary">RPS7</name>
    <name evidence="5" type="ORF">CVIRNUC_010864</name>
</gene>
<dbReference type="InterPro" id="IPR000554">
    <property type="entry name" value="Ribosomal_eS7"/>
</dbReference>